<evidence type="ECO:0000313" key="10">
    <source>
        <dbReference type="EMBL" id="KAF1757645.1"/>
    </source>
</evidence>
<dbReference type="InterPro" id="IPR002156">
    <property type="entry name" value="RNaseH_domain"/>
</dbReference>
<dbReference type="InterPro" id="IPR050092">
    <property type="entry name" value="RNase_H"/>
</dbReference>
<dbReference type="CTD" id="9828645"/>
<evidence type="ECO:0000256" key="1">
    <source>
        <dbReference type="ARBA" id="ARBA00000077"/>
    </source>
</evidence>
<organism evidence="10 11">
    <name type="scientific">Caenorhabditis remanei</name>
    <name type="common">Caenorhabditis vulgaris</name>
    <dbReference type="NCBI Taxonomy" id="31234"/>
    <lineage>
        <taxon>Eukaryota</taxon>
        <taxon>Metazoa</taxon>
        <taxon>Ecdysozoa</taxon>
        <taxon>Nematoda</taxon>
        <taxon>Chromadorea</taxon>
        <taxon>Rhabditida</taxon>
        <taxon>Rhabditina</taxon>
        <taxon>Rhabditomorpha</taxon>
        <taxon>Rhabditoidea</taxon>
        <taxon>Rhabditidae</taxon>
        <taxon>Peloderinae</taxon>
        <taxon>Caenorhabditis</taxon>
    </lineage>
</organism>
<dbReference type="PANTHER" id="PTHR10642:SF26">
    <property type="entry name" value="RIBONUCLEASE H1"/>
    <property type="match status" value="1"/>
</dbReference>
<dbReference type="EMBL" id="WUAV01000004">
    <property type="protein sequence ID" value="KAF1757645.1"/>
    <property type="molecule type" value="Genomic_DNA"/>
</dbReference>
<dbReference type="Proteomes" id="UP000483820">
    <property type="component" value="Chromosome IV"/>
</dbReference>
<dbReference type="FunFam" id="3.30.420.10:FF:000140">
    <property type="entry name" value="Protein CBG03114"/>
    <property type="match status" value="1"/>
</dbReference>
<dbReference type="GeneID" id="9828645"/>
<evidence type="ECO:0000259" key="9">
    <source>
        <dbReference type="PROSITE" id="PS50879"/>
    </source>
</evidence>
<keyword evidence="4" id="KW-0540">Nuclease</keyword>
<evidence type="ECO:0000256" key="6">
    <source>
        <dbReference type="ARBA" id="ARBA00022759"/>
    </source>
</evidence>
<dbReference type="SUPFAM" id="SSF53098">
    <property type="entry name" value="Ribonuclease H-like"/>
    <property type="match status" value="1"/>
</dbReference>
<comment type="caution">
    <text evidence="10">The sequence shown here is derived from an EMBL/GenBank/DDBJ whole genome shotgun (WGS) entry which is preliminary data.</text>
</comment>
<keyword evidence="7" id="KW-0378">Hydrolase</keyword>
<name>A0A6A5GT21_CAERE</name>
<dbReference type="EC" id="3.1.26.4" evidence="3"/>
<evidence type="ECO:0000256" key="4">
    <source>
        <dbReference type="ARBA" id="ARBA00022722"/>
    </source>
</evidence>
<dbReference type="Gene3D" id="3.30.420.10">
    <property type="entry name" value="Ribonuclease H-like superfamily/Ribonuclease H"/>
    <property type="match status" value="1"/>
</dbReference>
<dbReference type="GO" id="GO:0003676">
    <property type="term" value="F:nucleic acid binding"/>
    <property type="evidence" value="ECO:0007669"/>
    <property type="project" value="InterPro"/>
</dbReference>
<dbReference type="KEGG" id="crq:GCK72_014101"/>
<evidence type="ECO:0000256" key="7">
    <source>
        <dbReference type="ARBA" id="ARBA00022801"/>
    </source>
</evidence>
<dbReference type="PROSITE" id="PS50879">
    <property type="entry name" value="RNASE_H_1"/>
    <property type="match status" value="1"/>
</dbReference>
<sequence length="162" mass="17230">MKGLLRLHRFFSSELSSISGQTPNPNVYTDGSCRNQGTANAQAGYGVYWGQGHANNRSGTVSGHQDSNRAELRAAQQAIKTASSQGYSGVNIHSDSHYVRDAINNSAQFQRAPAANRDLMQSINSMKSNVSVSAHHVKGHSGHQGNSQAHSLARAGANSGKK</sequence>
<keyword evidence="5" id="KW-0479">Metal-binding</keyword>
<evidence type="ECO:0000256" key="3">
    <source>
        <dbReference type="ARBA" id="ARBA00012180"/>
    </source>
</evidence>
<gene>
    <name evidence="10" type="ORF">GCK72_014101</name>
</gene>
<dbReference type="Pfam" id="PF00075">
    <property type="entry name" value="RNase_H"/>
    <property type="match status" value="1"/>
</dbReference>
<dbReference type="CDD" id="cd09280">
    <property type="entry name" value="RNase_HI_eukaryote_like"/>
    <property type="match status" value="1"/>
</dbReference>
<dbReference type="InterPro" id="IPR012337">
    <property type="entry name" value="RNaseH-like_sf"/>
</dbReference>
<evidence type="ECO:0000256" key="5">
    <source>
        <dbReference type="ARBA" id="ARBA00022723"/>
    </source>
</evidence>
<accession>A0A6A5GT21</accession>
<dbReference type="GO" id="GO:0004523">
    <property type="term" value="F:RNA-DNA hybrid ribonuclease activity"/>
    <property type="evidence" value="ECO:0007669"/>
    <property type="project" value="UniProtKB-EC"/>
</dbReference>
<dbReference type="PANTHER" id="PTHR10642">
    <property type="entry name" value="RIBONUCLEASE H1"/>
    <property type="match status" value="1"/>
</dbReference>
<dbReference type="GO" id="GO:0043137">
    <property type="term" value="P:DNA replication, removal of RNA primer"/>
    <property type="evidence" value="ECO:0007669"/>
    <property type="project" value="TreeGrafter"/>
</dbReference>
<dbReference type="RefSeq" id="XP_003107885.2">
    <property type="nucleotide sequence ID" value="XM_003107837.2"/>
</dbReference>
<proteinExistence type="inferred from homology"/>
<comment type="similarity">
    <text evidence="2">Belongs to the RNase H family.</text>
</comment>
<evidence type="ECO:0000256" key="2">
    <source>
        <dbReference type="ARBA" id="ARBA00005300"/>
    </source>
</evidence>
<feature type="region of interest" description="Disordered" evidence="8">
    <location>
        <begin position="129"/>
        <end position="162"/>
    </location>
</feature>
<feature type="domain" description="RNase H type-1" evidence="9">
    <location>
        <begin position="21"/>
        <end position="158"/>
    </location>
</feature>
<dbReference type="InterPro" id="IPR036397">
    <property type="entry name" value="RNaseH_sf"/>
</dbReference>
<reference evidence="10 11" key="1">
    <citation type="submission" date="2019-12" db="EMBL/GenBank/DDBJ databases">
        <title>Chromosome-level assembly of the Caenorhabditis remanei genome.</title>
        <authorList>
            <person name="Teterina A.A."/>
            <person name="Willis J.H."/>
            <person name="Phillips P.C."/>
        </authorList>
    </citation>
    <scope>NUCLEOTIDE SEQUENCE [LARGE SCALE GENOMIC DNA]</scope>
    <source>
        <strain evidence="10 11">PX506</strain>
        <tissue evidence="10">Whole organism</tissue>
    </source>
</reference>
<evidence type="ECO:0000313" key="11">
    <source>
        <dbReference type="Proteomes" id="UP000483820"/>
    </source>
</evidence>
<dbReference type="AlphaFoldDB" id="A0A6A5GT21"/>
<evidence type="ECO:0000256" key="8">
    <source>
        <dbReference type="SAM" id="MobiDB-lite"/>
    </source>
</evidence>
<protein>
    <recommendedName>
        <fullName evidence="3">ribonuclease H</fullName>
        <ecNumber evidence="3">3.1.26.4</ecNumber>
    </recommendedName>
</protein>
<keyword evidence="6" id="KW-0255">Endonuclease</keyword>
<comment type="catalytic activity">
    <reaction evidence="1">
        <text>Endonucleolytic cleavage to 5'-phosphomonoester.</text>
        <dbReference type="EC" id="3.1.26.4"/>
    </reaction>
</comment>
<dbReference type="GO" id="GO:0046872">
    <property type="term" value="F:metal ion binding"/>
    <property type="evidence" value="ECO:0007669"/>
    <property type="project" value="UniProtKB-KW"/>
</dbReference>